<sequence>MDRGREDEAGAGAPRLDLAAYVPALLTFLANKLTRTGSALYRARFGVGITEWRILSLLALEPGITANRICQVIGFDKGPVSRSVAFLADRDLVTVETDAADARRHRITLTAAGLALHDRIIRVALERERRLLAPLSPEERRVLVGLLNRLHDNLGAVSAPIPDVPPVTPPGRERLPAHPRASSTKARDG</sequence>
<evidence type="ECO:0000313" key="6">
    <source>
        <dbReference type="EMBL" id="GJD53465.1"/>
    </source>
</evidence>
<reference evidence="6" key="2">
    <citation type="submission" date="2021-08" db="EMBL/GenBank/DDBJ databases">
        <authorList>
            <person name="Tani A."/>
            <person name="Ola A."/>
            <person name="Ogura Y."/>
            <person name="Katsura K."/>
            <person name="Hayashi T."/>
        </authorList>
    </citation>
    <scope>NUCLEOTIDE SEQUENCE</scope>
    <source>
        <strain evidence="6">KCTC 52305</strain>
    </source>
</reference>
<dbReference type="SUPFAM" id="SSF46785">
    <property type="entry name" value="Winged helix' DNA-binding domain"/>
    <property type="match status" value="1"/>
</dbReference>
<dbReference type="PANTHER" id="PTHR35790:SF4">
    <property type="entry name" value="HTH-TYPE TRANSCRIPTIONAL REGULATOR PCHR"/>
    <property type="match status" value="1"/>
</dbReference>
<dbReference type="Pfam" id="PF12802">
    <property type="entry name" value="MarR_2"/>
    <property type="match status" value="1"/>
</dbReference>
<dbReference type="Proteomes" id="UP001055167">
    <property type="component" value="Unassembled WGS sequence"/>
</dbReference>
<keyword evidence="3" id="KW-0804">Transcription</keyword>
<dbReference type="PANTHER" id="PTHR35790">
    <property type="entry name" value="HTH-TYPE TRANSCRIPTIONAL REGULATOR PCHR"/>
    <property type="match status" value="1"/>
</dbReference>
<evidence type="ECO:0000256" key="4">
    <source>
        <dbReference type="SAM" id="MobiDB-lite"/>
    </source>
</evidence>
<evidence type="ECO:0000256" key="3">
    <source>
        <dbReference type="ARBA" id="ARBA00023163"/>
    </source>
</evidence>
<dbReference type="InterPro" id="IPR052067">
    <property type="entry name" value="Metal_resp_HTH_trans_reg"/>
</dbReference>
<dbReference type="InterPro" id="IPR000835">
    <property type="entry name" value="HTH_MarR-typ"/>
</dbReference>
<evidence type="ECO:0000256" key="1">
    <source>
        <dbReference type="ARBA" id="ARBA00023015"/>
    </source>
</evidence>
<comment type="caution">
    <text evidence="6">The sequence shown here is derived from an EMBL/GenBank/DDBJ whole genome shotgun (WGS) entry which is preliminary data.</text>
</comment>
<dbReference type="InterPro" id="IPR036388">
    <property type="entry name" value="WH-like_DNA-bd_sf"/>
</dbReference>
<organism evidence="6 7">
    <name type="scientific">Methylobacterium crusticola</name>
    <dbReference type="NCBI Taxonomy" id="1697972"/>
    <lineage>
        <taxon>Bacteria</taxon>
        <taxon>Pseudomonadati</taxon>
        <taxon>Pseudomonadota</taxon>
        <taxon>Alphaproteobacteria</taxon>
        <taxon>Hyphomicrobiales</taxon>
        <taxon>Methylobacteriaceae</taxon>
        <taxon>Methylobacterium</taxon>
    </lineage>
</organism>
<dbReference type="PRINTS" id="PR00598">
    <property type="entry name" value="HTHMARR"/>
</dbReference>
<dbReference type="EMBL" id="BPQH01000030">
    <property type="protein sequence ID" value="GJD53465.1"/>
    <property type="molecule type" value="Genomic_DNA"/>
</dbReference>
<dbReference type="PROSITE" id="PS50995">
    <property type="entry name" value="HTH_MARR_2"/>
    <property type="match status" value="1"/>
</dbReference>
<dbReference type="RefSeq" id="WP_128563206.1">
    <property type="nucleotide sequence ID" value="NZ_BPQH01000030.1"/>
</dbReference>
<dbReference type="InterPro" id="IPR036390">
    <property type="entry name" value="WH_DNA-bd_sf"/>
</dbReference>
<protein>
    <submittedName>
        <fullName evidence="6">Transcriptional regulator SlyA</fullName>
    </submittedName>
</protein>
<keyword evidence="1" id="KW-0805">Transcription regulation</keyword>
<name>A0ABQ4R8I6_9HYPH</name>
<evidence type="ECO:0000313" key="7">
    <source>
        <dbReference type="Proteomes" id="UP001055167"/>
    </source>
</evidence>
<evidence type="ECO:0000259" key="5">
    <source>
        <dbReference type="PROSITE" id="PS50995"/>
    </source>
</evidence>
<keyword evidence="2" id="KW-0238">DNA-binding</keyword>
<reference evidence="6" key="1">
    <citation type="journal article" date="2021" name="Front. Microbiol.">
        <title>Comprehensive Comparative Genomics and Phenotyping of Methylobacterium Species.</title>
        <authorList>
            <person name="Alessa O."/>
            <person name="Ogura Y."/>
            <person name="Fujitani Y."/>
            <person name="Takami H."/>
            <person name="Hayashi T."/>
            <person name="Sahin N."/>
            <person name="Tani A."/>
        </authorList>
    </citation>
    <scope>NUCLEOTIDE SEQUENCE</scope>
    <source>
        <strain evidence="6">KCTC 52305</strain>
    </source>
</reference>
<dbReference type="Gene3D" id="1.10.10.10">
    <property type="entry name" value="Winged helix-like DNA-binding domain superfamily/Winged helix DNA-binding domain"/>
    <property type="match status" value="1"/>
</dbReference>
<dbReference type="SMART" id="SM00347">
    <property type="entry name" value="HTH_MARR"/>
    <property type="match status" value="1"/>
</dbReference>
<feature type="region of interest" description="Disordered" evidence="4">
    <location>
        <begin position="158"/>
        <end position="189"/>
    </location>
</feature>
<accession>A0ABQ4R8I6</accession>
<evidence type="ECO:0000256" key="2">
    <source>
        <dbReference type="ARBA" id="ARBA00023125"/>
    </source>
</evidence>
<proteinExistence type="predicted"/>
<keyword evidence="7" id="KW-1185">Reference proteome</keyword>
<feature type="domain" description="HTH marR-type" evidence="5">
    <location>
        <begin position="19"/>
        <end position="152"/>
    </location>
</feature>
<gene>
    <name evidence="6" type="primary">slyA_5</name>
    <name evidence="6" type="ORF">OPKNFCMD_6240</name>
</gene>